<reference evidence="2 3" key="1">
    <citation type="submission" date="2023-11" db="EMBL/GenBank/DDBJ databases">
        <title>Halocaridina rubra genome assembly.</title>
        <authorList>
            <person name="Smith C."/>
        </authorList>
    </citation>
    <scope>NUCLEOTIDE SEQUENCE [LARGE SCALE GENOMIC DNA]</scope>
    <source>
        <strain evidence="2">EP-1</strain>
        <tissue evidence="2">Whole</tissue>
    </source>
</reference>
<feature type="compositionally biased region" description="Basic and acidic residues" evidence="1">
    <location>
        <begin position="174"/>
        <end position="191"/>
    </location>
</feature>
<dbReference type="Gene3D" id="1.25.40.480">
    <property type="match status" value="1"/>
</dbReference>
<keyword evidence="3" id="KW-1185">Reference proteome</keyword>
<evidence type="ECO:0000256" key="1">
    <source>
        <dbReference type="SAM" id="MobiDB-lite"/>
    </source>
</evidence>
<sequence>MKRIGLWPRSLGVAPRPNEDAEKKNLFRISHVHPLYVNTRACILVIPRLLVYLALMGIFLCFTERCLQNSVATMDLTKDMCFTYKVSEENEKMYQELCKDLLKSQSVFQYKLSKAEQLKSPVSSKEAETTGTNNQRTKQSRSPLFSREQHATTAINEIQFESDDDNIMLDKCLKARNDKPQPARSMIDKNAKVTRNKRKLSSDDESRNRYKSGDSMTENVLSGDSNNGNFRLKSIQKNFISSLNSLSTSDVKMPKFFDPSIVCKSAADELLIVNDDMLVQGCKKCEKLDDHTASLLGSLIILPKICHLPSKLPPSSCEALCDYIQCHPKTAINTTFVPFLRHCPLIQEQHRDLLVQVTENCASPVHAELLRALSSREIVCDVDLQIFQNLCLKVDCKLEKTHYDILSFLGSALKTHNSSVKFGQCLLFTVKQFGQYFTDLKALQGIVDGHSSGMKKAIEIQLRKILAKR</sequence>
<dbReference type="EMBL" id="JAXCGZ010007791">
    <property type="protein sequence ID" value="KAK7078517.1"/>
    <property type="molecule type" value="Genomic_DNA"/>
</dbReference>
<feature type="region of interest" description="Disordered" evidence="1">
    <location>
        <begin position="174"/>
        <end position="222"/>
    </location>
</feature>
<evidence type="ECO:0000313" key="3">
    <source>
        <dbReference type="Proteomes" id="UP001381693"/>
    </source>
</evidence>
<dbReference type="AlphaFoldDB" id="A0AAN9ABY7"/>
<organism evidence="2 3">
    <name type="scientific">Halocaridina rubra</name>
    <name type="common">Hawaiian red shrimp</name>
    <dbReference type="NCBI Taxonomy" id="373956"/>
    <lineage>
        <taxon>Eukaryota</taxon>
        <taxon>Metazoa</taxon>
        <taxon>Ecdysozoa</taxon>
        <taxon>Arthropoda</taxon>
        <taxon>Crustacea</taxon>
        <taxon>Multicrustacea</taxon>
        <taxon>Malacostraca</taxon>
        <taxon>Eumalacostraca</taxon>
        <taxon>Eucarida</taxon>
        <taxon>Decapoda</taxon>
        <taxon>Pleocyemata</taxon>
        <taxon>Caridea</taxon>
        <taxon>Atyoidea</taxon>
        <taxon>Atyidae</taxon>
        <taxon>Halocaridina</taxon>
    </lineage>
</organism>
<gene>
    <name evidence="2" type="ORF">SK128_026222</name>
</gene>
<evidence type="ECO:0000313" key="2">
    <source>
        <dbReference type="EMBL" id="KAK7078517.1"/>
    </source>
</evidence>
<accession>A0AAN9ABY7</accession>
<comment type="caution">
    <text evidence="2">The sequence shown here is derived from an EMBL/GenBank/DDBJ whole genome shotgun (WGS) entry which is preliminary data.</text>
</comment>
<feature type="compositionally biased region" description="Basic and acidic residues" evidence="1">
    <location>
        <begin position="200"/>
        <end position="212"/>
    </location>
</feature>
<dbReference type="Proteomes" id="UP001381693">
    <property type="component" value="Unassembled WGS sequence"/>
</dbReference>
<name>A0AAN9ABY7_HALRR</name>
<feature type="compositionally biased region" description="Polar residues" evidence="1">
    <location>
        <begin position="129"/>
        <end position="143"/>
    </location>
</feature>
<protein>
    <submittedName>
        <fullName evidence="2">Uncharacterized protein</fullName>
    </submittedName>
</protein>
<proteinExistence type="predicted"/>
<feature type="region of interest" description="Disordered" evidence="1">
    <location>
        <begin position="119"/>
        <end position="148"/>
    </location>
</feature>